<sequence length="657" mass="71913">MMDMEDIDATPRVLRVINSGLKENEEDAESSPQLCAEKTTRFSLRSVSASLSSIWGRRNASTSTSCSHSESSQGQSWSVAPDLDLDLDDNLPSRGCVSFSTLLTSHKSSARAVRKKRLNFDRDVKPSCSQSRSSVSRLSSNHFSHPQTAQGRFPIDVEDEQSSVYSFASFSTDHSSRHSTKIHHDLAKRQPTTVGERVSTTMASGLPNGVYTDSVPNHQDLRIPAHINNRVTAPAVQAPTLQNTLDFRGSLTNEAFATTSFLTPVHQNEPLVNGNTVPSALLVNGETIPSAPPPSLASTMYPDEIIAPPVGRDPIQHRFDAYHSRDNFSDLTRSYHPNPLQHPPPRNTPIVPLPAIAALKVETFAFHVLEAGAKSPMTTYVTFDLTAVKQNKVETQAQALQSQDRSYILMENDEGSLVDLSIQTYVKGPASKLFEVGFQSIQKLRVEDRWTLLLKLGAKENTLKSKLSSSLRSGTRTSSSLSLIDQFLASLKMDSKRSEPVSVEAIIKYRHAFLPDDTTLETRAVCRVDSLASASSMDAVEAGMLAGSIIHALDPGVNTVKLLSVDRQERQHHLELGGGQALALIYDFRHALGHVISESVTWDLAVLETYYRQVLALESSPAPTRRDTIRRRVTTVAKRFSPRKSGGAGPGGEGRVG</sequence>
<gene>
    <name evidence="2" type="ORF">PV07_11939</name>
</gene>
<proteinExistence type="predicted"/>
<dbReference type="Proteomes" id="UP000054466">
    <property type="component" value="Unassembled WGS sequence"/>
</dbReference>
<dbReference type="GeneID" id="27351133"/>
<feature type="region of interest" description="Disordered" evidence="1">
    <location>
        <begin position="123"/>
        <end position="150"/>
    </location>
</feature>
<dbReference type="OrthoDB" id="4152086at2759"/>
<feature type="compositionally biased region" description="Low complexity" evidence="1">
    <location>
        <begin position="127"/>
        <end position="144"/>
    </location>
</feature>
<dbReference type="AlphaFoldDB" id="A0A0D2BXA1"/>
<reference evidence="2 3" key="1">
    <citation type="submission" date="2015-01" db="EMBL/GenBank/DDBJ databases">
        <title>The Genome Sequence of Cladophialophora immunda CBS83496.</title>
        <authorList>
            <consortium name="The Broad Institute Genomics Platform"/>
            <person name="Cuomo C."/>
            <person name="de Hoog S."/>
            <person name="Gorbushina A."/>
            <person name="Stielow B."/>
            <person name="Teixiera M."/>
            <person name="Abouelleil A."/>
            <person name="Chapman S.B."/>
            <person name="Priest M."/>
            <person name="Young S.K."/>
            <person name="Wortman J."/>
            <person name="Nusbaum C."/>
            <person name="Birren B."/>
        </authorList>
    </citation>
    <scope>NUCLEOTIDE SEQUENCE [LARGE SCALE GENOMIC DNA]</scope>
    <source>
        <strain evidence="2 3">CBS 83496</strain>
    </source>
</reference>
<accession>A0A0D2BXA1</accession>
<keyword evidence="3" id="KW-1185">Reference proteome</keyword>
<organism evidence="2 3">
    <name type="scientific">Cladophialophora immunda</name>
    <dbReference type="NCBI Taxonomy" id="569365"/>
    <lineage>
        <taxon>Eukaryota</taxon>
        <taxon>Fungi</taxon>
        <taxon>Dikarya</taxon>
        <taxon>Ascomycota</taxon>
        <taxon>Pezizomycotina</taxon>
        <taxon>Eurotiomycetes</taxon>
        <taxon>Chaetothyriomycetidae</taxon>
        <taxon>Chaetothyriales</taxon>
        <taxon>Herpotrichiellaceae</taxon>
        <taxon>Cladophialophora</taxon>
    </lineage>
</organism>
<protein>
    <submittedName>
        <fullName evidence="2">Uncharacterized protein</fullName>
    </submittedName>
</protein>
<name>A0A0D2BXA1_9EURO</name>
<dbReference type="EMBL" id="KN847046">
    <property type="protein sequence ID" value="KIW23763.1"/>
    <property type="molecule type" value="Genomic_DNA"/>
</dbReference>
<evidence type="ECO:0000313" key="2">
    <source>
        <dbReference type="EMBL" id="KIW23763.1"/>
    </source>
</evidence>
<dbReference type="RefSeq" id="XP_016243979.1">
    <property type="nucleotide sequence ID" value="XM_016399417.1"/>
</dbReference>
<evidence type="ECO:0000256" key="1">
    <source>
        <dbReference type="SAM" id="MobiDB-lite"/>
    </source>
</evidence>
<dbReference type="VEuPathDB" id="FungiDB:PV07_11939"/>
<dbReference type="HOGENOM" id="CLU_031391_0_0_1"/>
<evidence type="ECO:0000313" key="3">
    <source>
        <dbReference type="Proteomes" id="UP000054466"/>
    </source>
</evidence>